<accession>I6XF67</accession>
<sequence length="354" mass="41759">MVDYFIYAKDCSDSINRDEDYHIDNFKTLERFKCNVESIKEQLIVQEPARQLRIVYLNWSDVCWEVNEDNVGMKNYTSGDVTELSNVYLCERRDPGCLVRHLRKNYIFRENDRIKLLYIVTNGMVSRESIDECLELNKGVDYETVVFHAFNKDPEKIDLSVAAPFFKSSCIVYRNNELCDSTDISKEFDYDKINSDNFVVEMQQLKSYIKLKFINKFKRDADVWKEIEKLDGLRNRMLIELSENTPKCPFFDRMEEKERRILMRTFDVNKFKNYIAMAYVMKTDVEEYVAAMVDYIKSNEKSCSFDVLKFDSKVEEKPIDDADSTDDEESNSVVTVDEETGLEVLYLTGRRKTP</sequence>
<evidence type="ECO:0000313" key="1">
    <source>
        <dbReference type="EMBL" id="AFN42303.1"/>
    </source>
</evidence>
<name>I6XF67_9VIRU</name>
<gene>
    <name evidence="1" type="ORF">CsmBV_7.7</name>
</gene>
<dbReference type="EMBL" id="EF710636">
    <property type="protein sequence ID" value="AFN42303.1"/>
    <property type="molecule type" value="Genomic_DNA"/>
</dbReference>
<reference evidence="1" key="1">
    <citation type="submission" date="2012-07" db="EMBL/GenBank/DDBJ databases">
        <title>Bracovirus Evolution: Comparative Genomics of Multiple Viral and Proviral Genomes.</title>
        <authorList>
            <person name="Desjardins C.A."/>
            <person name="Gundersen-Rindal D.E."/>
            <person name="Hostetler J.B."/>
            <person name="Tallon L.J."/>
            <person name="Utterback T.R."/>
            <person name="Fuester R.W."/>
            <person name="Schatz M.C."/>
            <person name="Pedroni M.J."/>
            <person name="Fadrosh D.W."/>
            <person name="Haas B.J."/>
            <person name="Toms B.S."/>
            <person name="Chen D."/>
            <person name="Nene V."/>
        </authorList>
    </citation>
    <scope>NUCLEOTIDE SEQUENCE</scope>
</reference>
<protein>
    <submittedName>
        <fullName evidence="1">p94-like protein</fullName>
    </submittedName>
</protein>
<organism evidence="1">
    <name type="scientific">Cotesia sesamiae Mombasa bracovirus</name>
    <dbReference type="NCBI Taxonomy" id="452649"/>
    <lineage>
        <taxon>Viruses</taxon>
        <taxon>Viruses incertae sedis</taxon>
        <taxon>Polydnaviriformidae</taxon>
        <taxon>Bracoviriform</taxon>
        <taxon>Cotesia sesamiae bracovirus</taxon>
    </lineage>
</organism>
<proteinExistence type="predicted"/>